<dbReference type="HOGENOM" id="CLU_081631_2_2_1"/>
<reference evidence="2 3" key="1">
    <citation type="submission" date="2015-01" db="EMBL/GenBank/DDBJ databases">
        <title>The Genome Sequence of Exophiala xenobiotica CBS118157.</title>
        <authorList>
            <consortium name="The Broad Institute Genomics Platform"/>
            <person name="Cuomo C."/>
            <person name="de Hoog S."/>
            <person name="Gorbushina A."/>
            <person name="Stielow B."/>
            <person name="Teixiera M."/>
            <person name="Abouelleil A."/>
            <person name="Chapman S.B."/>
            <person name="Priest M."/>
            <person name="Young S.K."/>
            <person name="Wortman J."/>
            <person name="Nusbaum C."/>
            <person name="Birren B."/>
        </authorList>
    </citation>
    <scope>NUCLEOTIDE SEQUENCE [LARGE SCALE GENOMIC DNA]</scope>
    <source>
        <strain evidence="2 3">CBS 118157</strain>
    </source>
</reference>
<organism evidence="2 3">
    <name type="scientific">Exophiala xenobiotica</name>
    <dbReference type="NCBI Taxonomy" id="348802"/>
    <lineage>
        <taxon>Eukaryota</taxon>
        <taxon>Fungi</taxon>
        <taxon>Dikarya</taxon>
        <taxon>Ascomycota</taxon>
        <taxon>Pezizomycotina</taxon>
        <taxon>Eurotiomycetes</taxon>
        <taxon>Chaetothyriomycetidae</taxon>
        <taxon>Chaetothyriales</taxon>
        <taxon>Herpotrichiellaceae</taxon>
        <taxon>Exophiala</taxon>
    </lineage>
</organism>
<evidence type="ECO:0000256" key="1">
    <source>
        <dbReference type="SAM" id="MobiDB-lite"/>
    </source>
</evidence>
<evidence type="ECO:0000313" key="3">
    <source>
        <dbReference type="Proteomes" id="UP000054342"/>
    </source>
</evidence>
<dbReference type="Gene3D" id="3.30.70.100">
    <property type="match status" value="2"/>
</dbReference>
<protein>
    <recommendedName>
        <fullName evidence="4">ABM domain-containing protein</fullName>
    </recommendedName>
</protein>
<sequence length="285" mass="31618">MGVTEIAFLPLQEGKFPDDRMSAPGQVHLDVLDILLSQPGCQRCYWGRQVEDRKLLRWFVDWDSIESHKKFINSPLYKPFLDRFRLILGGPSDFYHAQFTPHPPTAALSDTTSPTTEIVTMWFPTSYSEEDKKKVVDDAKALVAVVEKEARTYRASAGGWVEEEIDIPGTDEKGKAYVLLIGWTSVEAHMEFRETNAFKENIHYLRDAKDLKKLEAVHASLTEVTGGASGVGDVSDVQPDIQGEVLNPQSGPKNPPKTRADGTTTKHAEQLRGAANAVHKPATGS</sequence>
<name>A0A0D2FL80_9EURO</name>
<feature type="region of interest" description="Disordered" evidence="1">
    <location>
        <begin position="225"/>
        <end position="285"/>
    </location>
</feature>
<feature type="compositionally biased region" description="Basic and acidic residues" evidence="1">
    <location>
        <begin position="258"/>
        <end position="270"/>
    </location>
</feature>
<dbReference type="OrthoDB" id="3830579at2759"/>
<dbReference type="AlphaFoldDB" id="A0A0D2FL80"/>
<dbReference type="InterPro" id="IPR011008">
    <property type="entry name" value="Dimeric_a/b-barrel"/>
</dbReference>
<evidence type="ECO:0000313" key="2">
    <source>
        <dbReference type="EMBL" id="KIW60899.1"/>
    </source>
</evidence>
<dbReference type="Proteomes" id="UP000054342">
    <property type="component" value="Unassembled WGS sequence"/>
</dbReference>
<keyword evidence="3" id="KW-1185">Reference proteome</keyword>
<dbReference type="SUPFAM" id="SSF54909">
    <property type="entry name" value="Dimeric alpha+beta barrel"/>
    <property type="match status" value="1"/>
</dbReference>
<accession>A0A0D2FL80</accession>
<proteinExistence type="predicted"/>
<dbReference type="EMBL" id="KN847317">
    <property type="protein sequence ID" value="KIW60899.1"/>
    <property type="molecule type" value="Genomic_DNA"/>
</dbReference>
<gene>
    <name evidence="2" type="ORF">PV05_01080</name>
</gene>
<dbReference type="STRING" id="348802.A0A0D2FL80"/>
<dbReference type="RefSeq" id="XP_013321483.1">
    <property type="nucleotide sequence ID" value="XM_013466029.1"/>
</dbReference>
<evidence type="ECO:0008006" key="4">
    <source>
        <dbReference type="Google" id="ProtNLM"/>
    </source>
</evidence>
<dbReference type="GeneID" id="25322988"/>